<dbReference type="HOGENOM" id="CLU_107462_2_0_10"/>
<dbReference type="RefSeq" id="WP_004378670.1">
    <property type="nucleotide sequence ID" value="NZ_GL349574.1"/>
</dbReference>
<dbReference type="EMBL" id="GL349574">
    <property type="protein sequence ID" value="EFI47556.1"/>
    <property type="molecule type" value="Genomic_DNA"/>
</dbReference>
<dbReference type="eggNOG" id="ENOG5033ART">
    <property type="taxonomic scope" value="Bacteria"/>
</dbReference>
<dbReference type="NCBIfam" id="TIGR01671">
    <property type="entry name" value="phage_TIGR01671"/>
    <property type="match status" value="1"/>
</dbReference>
<evidence type="ECO:0000313" key="3">
    <source>
        <dbReference type="Proteomes" id="UP000003805"/>
    </source>
</evidence>
<dbReference type="AlphaFoldDB" id="D7NFS0"/>
<dbReference type="Gene3D" id="2.30.30.290">
    <property type="entry name" value="YopX-like domains"/>
    <property type="match status" value="1"/>
</dbReference>
<dbReference type="Pfam" id="PF09643">
    <property type="entry name" value="YopX"/>
    <property type="match status" value="1"/>
</dbReference>
<dbReference type="InterPro" id="IPR023385">
    <property type="entry name" value="YopX-like_C"/>
</dbReference>
<dbReference type="Proteomes" id="UP000003805">
    <property type="component" value="Unassembled WGS sequence"/>
</dbReference>
<reference evidence="2 3" key="1">
    <citation type="submission" date="2010-02" db="EMBL/GenBank/DDBJ databases">
        <title>The Genome Sequence of Prevotella oris strain C735.</title>
        <authorList>
            <consortium name="The Broad Institute Genome Sequencing Platform"/>
            <person name="Ward D."/>
            <person name="Feldgarden M."/>
            <person name="Earl A."/>
            <person name="Young S.K."/>
            <person name="Zeng Q."/>
            <person name="Koehrsen M."/>
            <person name="Alvarado L."/>
            <person name="Berlin A."/>
            <person name="Bochicchio J."/>
            <person name="Borenstein D."/>
            <person name="Chapman S.B."/>
            <person name="Chen Z."/>
            <person name="Engels R."/>
            <person name="Freedman E."/>
            <person name="Gellesch M."/>
            <person name="Goldberg J."/>
            <person name="Griggs A."/>
            <person name="Gujja S."/>
            <person name="Heilman E."/>
            <person name="Heiman D."/>
            <person name="Hepburn T."/>
            <person name="Howarth C."/>
            <person name="Jen D."/>
            <person name="Larson L."/>
            <person name="Mehta T."/>
            <person name="Park D."/>
            <person name="Pearson M."/>
            <person name="Roberts A."/>
            <person name="Saif S."/>
            <person name="Shea T."/>
            <person name="Shenoy N."/>
            <person name="Sisk P."/>
            <person name="Stolte C."/>
            <person name="Sykes S."/>
            <person name="Thomson T."/>
            <person name="Walk T."/>
            <person name="White J."/>
            <person name="Yandava C."/>
            <person name="Sibley C.D."/>
            <person name="Field T.R."/>
            <person name="Grinwis M."/>
            <person name="Eshaghurshan C.S."/>
            <person name="Surette M.G."/>
            <person name="Haas B."/>
            <person name="Nusbaum C."/>
            <person name="Birren B."/>
        </authorList>
    </citation>
    <scope>NUCLEOTIDE SEQUENCE [LARGE SCALE GENOMIC DNA]</scope>
    <source>
        <strain evidence="2 3">C735</strain>
    </source>
</reference>
<evidence type="ECO:0000313" key="2">
    <source>
        <dbReference type="EMBL" id="EFI47556.1"/>
    </source>
</evidence>
<organism evidence="2 3">
    <name type="scientific">Segatella oris C735</name>
    <dbReference type="NCBI Taxonomy" id="563008"/>
    <lineage>
        <taxon>Bacteria</taxon>
        <taxon>Pseudomonadati</taxon>
        <taxon>Bacteroidota</taxon>
        <taxon>Bacteroidia</taxon>
        <taxon>Bacteroidales</taxon>
        <taxon>Prevotellaceae</taxon>
        <taxon>Segatella</taxon>
    </lineage>
</organism>
<dbReference type="InterPro" id="IPR019096">
    <property type="entry name" value="YopX_protein"/>
</dbReference>
<keyword evidence="3" id="KW-1185">Reference proteome</keyword>
<gene>
    <name evidence="2" type="ORF">HMPREF0665_02419</name>
</gene>
<evidence type="ECO:0000259" key="1">
    <source>
        <dbReference type="Pfam" id="PF09643"/>
    </source>
</evidence>
<name>D7NFS0_9BACT</name>
<sequence>MNREIIFRGKSIGTGKWLYGHLFNYGLTAPSNVPCICVCVPKSWKEAYNLYTVHPDTIGQYTGLKDKAGKKIFEGDILEYIGKRKDNMNKVYRRKVVFHEGMFALLSKELQAYSALNYHCMEDGRSAWRVIGNIHDNPELIK</sequence>
<feature type="domain" description="YopX protein" evidence="1">
    <location>
        <begin position="7"/>
        <end position="142"/>
    </location>
</feature>
<accession>D7NFS0</accession>
<protein>
    <submittedName>
        <fullName evidence="2">Prophage Lp2 protein 26</fullName>
    </submittedName>
</protein>
<proteinExistence type="predicted"/>
<dbReference type="InterPro" id="IPR010024">
    <property type="entry name" value="CHP16711"/>
</dbReference>
<dbReference type="SUPFAM" id="SSF159006">
    <property type="entry name" value="YopX-like"/>
    <property type="match status" value="1"/>
</dbReference>